<dbReference type="InterPro" id="IPR002885">
    <property type="entry name" value="PPR_rpt"/>
</dbReference>
<dbReference type="EMBL" id="BKCP01010515">
    <property type="protein sequence ID" value="GER53274.1"/>
    <property type="molecule type" value="Genomic_DNA"/>
</dbReference>
<evidence type="ECO:0000313" key="6">
    <source>
        <dbReference type="Proteomes" id="UP000325081"/>
    </source>
</evidence>
<dbReference type="PROSITE" id="PS51375">
    <property type="entry name" value="PPR"/>
    <property type="match status" value="4"/>
</dbReference>
<dbReference type="NCBIfam" id="TIGR00756">
    <property type="entry name" value="PPR"/>
    <property type="match status" value="4"/>
</dbReference>
<feature type="repeat" description="PPR" evidence="3">
    <location>
        <begin position="241"/>
        <end position="271"/>
    </location>
</feature>
<evidence type="ECO:0000256" key="3">
    <source>
        <dbReference type="PROSITE-ProRule" id="PRU00708"/>
    </source>
</evidence>
<feature type="signal peptide" evidence="4">
    <location>
        <begin position="1"/>
        <end position="22"/>
    </location>
</feature>
<dbReference type="PANTHER" id="PTHR47447:SF17">
    <property type="entry name" value="OS12G0638900 PROTEIN"/>
    <property type="match status" value="1"/>
</dbReference>
<accession>A0A5A7RA91</accession>
<dbReference type="Gene3D" id="1.25.40.10">
    <property type="entry name" value="Tetratricopeptide repeat domain"/>
    <property type="match status" value="1"/>
</dbReference>
<keyword evidence="2" id="KW-0677">Repeat</keyword>
<sequence length="393" mass="44195">MKSPYCPYLLFFLVRRFLPFTALPSTCVAATCGAANWLAPPTLAKIYFSLSEISLNQAITIDGRVSITELRQVHPNQSVQESTDEILNQIVACENNPTVSREEICINHIRRLCAAENLQAAVILPQKLRGKHIFLGPRVYNYLLEASVEKNDVEALSQVFRDLLVFSGSIIFSSYLIVAKALGKLDNPSVLLNFIKQVSELELPRIDIVLNRLIFALAKCGHVESALLVVDQMKSLKCEPDLVTYNTVLSILGRQGRVDDMLRLFELMKAAAGLAPDIIAYNTVLNCVRKMGRLDLCLLYFEEMSERGIQPDVVSYKALIESLGRSGHVEEALRAFDEMKCRGISPSVHIYRALVFSLMKSGRLELASKFSTEMNKLFPKPVVPRDFRFEKYK</sequence>
<dbReference type="PANTHER" id="PTHR47447">
    <property type="entry name" value="OS03G0856100 PROTEIN"/>
    <property type="match status" value="1"/>
</dbReference>
<dbReference type="Pfam" id="PF01535">
    <property type="entry name" value="PPR"/>
    <property type="match status" value="1"/>
</dbReference>
<feature type="repeat" description="PPR" evidence="3">
    <location>
        <begin position="206"/>
        <end position="240"/>
    </location>
</feature>
<dbReference type="InterPro" id="IPR011990">
    <property type="entry name" value="TPR-like_helical_dom_sf"/>
</dbReference>
<protein>
    <submittedName>
        <fullName evidence="5">Pentatricopeptide repeat-containing protein</fullName>
    </submittedName>
</protein>
<reference evidence="6" key="1">
    <citation type="journal article" date="2019" name="Curr. Biol.">
        <title>Genome Sequence of Striga asiatica Provides Insight into the Evolution of Plant Parasitism.</title>
        <authorList>
            <person name="Yoshida S."/>
            <person name="Kim S."/>
            <person name="Wafula E.K."/>
            <person name="Tanskanen J."/>
            <person name="Kim Y.M."/>
            <person name="Honaas L."/>
            <person name="Yang Z."/>
            <person name="Spallek T."/>
            <person name="Conn C.E."/>
            <person name="Ichihashi Y."/>
            <person name="Cheong K."/>
            <person name="Cui S."/>
            <person name="Der J.P."/>
            <person name="Gundlach H."/>
            <person name="Jiao Y."/>
            <person name="Hori C."/>
            <person name="Ishida J.K."/>
            <person name="Kasahara H."/>
            <person name="Kiba T."/>
            <person name="Kim M.S."/>
            <person name="Koo N."/>
            <person name="Laohavisit A."/>
            <person name="Lee Y.H."/>
            <person name="Lumba S."/>
            <person name="McCourt P."/>
            <person name="Mortimer J.C."/>
            <person name="Mutuku J.M."/>
            <person name="Nomura T."/>
            <person name="Sasaki-Sekimoto Y."/>
            <person name="Seto Y."/>
            <person name="Wang Y."/>
            <person name="Wakatake T."/>
            <person name="Sakakibara H."/>
            <person name="Demura T."/>
            <person name="Yamaguchi S."/>
            <person name="Yoneyama K."/>
            <person name="Manabe R.I."/>
            <person name="Nelson D.C."/>
            <person name="Schulman A.H."/>
            <person name="Timko M.P."/>
            <person name="dePamphilis C.W."/>
            <person name="Choi D."/>
            <person name="Shirasu K."/>
        </authorList>
    </citation>
    <scope>NUCLEOTIDE SEQUENCE [LARGE SCALE GENOMIC DNA]</scope>
    <source>
        <strain evidence="6">cv. UVA1</strain>
    </source>
</reference>
<dbReference type="AlphaFoldDB" id="A0A5A7RA91"/>
<evidence type="ECO:0000256" key="2">
    <source>
        <dbReference type="ARBA" id="ARBA00022737"/>
    </source>
</evidence>
<dbReference type="Pfam" id="PF13041">
    <property type="entry name" value="PPR_2"/>
    <property type="match status" value="2"/>
</dbReference>
<evidence type="ECO:0000256" key="4">
    <source>
        <dbReference type="SAM" id="SignalP"/>
    </source>
</evidence>
<proteinExistence type="inferred from homology"/>
<name>A0A5A7RA91_STRAF</name>
<feature type="repeat" description="PPR" evidence="3">
    <location>
        <begin position="277"/>
        <end position="311"/>
    </location>
</feature>
<gene>
    <name evidence="5" type="ORF">STAS_30773</name>
</gene>
<keyword evidence="4" id="KW-0732">Signal</keyword>
<evidence type="ECO:0000313" key="5">
    <source>
        <dbReference type="EMBL" id="GER53274.1"/>
    </source>
</evidence>
<evidence type="ECO:0000256" key="1">
    <source>
        <dbReference type="ARBA" id="ARBA00007626"/>
    </source>
</evidence>
<comment type="caution">
    <text evidence="5">The sequence shown here is derived from an EMBL/GenBank/DDBJ whole genome shotgun (WGS) entry which is preliminary data.</text>
</comment>
<keyword evidence="6" id="KW-1185">Reference proteome</keyword>
<organism evidence="5 6">
    <name type="scientific">Striga asiatica</name>
    <name type="common">Asiatic witchweed</name>
    <name type="synonym">Buchnera asiatica</name>
    <dbReference type="NCBI Taxonomy" id="4170"/>
    <lineage>
        <taxon>Eukaryota</taxon>
        <taxon>Viridiplantae</taxon>
        <taxon>Streptophyta</taxon>
        <taxon>Embryophyta</taxon>
        <taxon>Tracheophyta</taxon>
        <taxon>Spermatophyta</taxon>
        <taxon>Magnoliopsida</taxon>
        <taxon>eudicotyledons</taxon>
        <taxon>Gunneridae</taxon>
        <taxon>Pentapetalae</taxon>
        <taxon>asterids</taxon>
        <taxon>lamiids</taxon>
        <taxon>Lamiales</taxon>
        <taxon>Orobanchaceae</taxon>
        <taxon>Buchnereae</taxon>
        <taxon>Striga</taxon>
    </lineage>
</organism>
<comment type="similarity">
    <text evidence="1">Belongs to the PPR family. P subfamily.</text>
</comment>
<dbReference type="OrthoDB" id="185373at2759"/>
<feature type="chain" id="PRO_5022827017" evidence="4">
    <location>
        <begin position="23"/>
        <end position="393"/>
    </location>
</feature>
<feature type="repeat" description="PPR" evidence="3">
    <location>
        <begin position="312"/>
        <end position="346"/>
    </location>
</feature>
<dbReference type="Proteomes" id="UP000325081">
    <property type="component" value="Unassembled WGS sequence"/>
</dbReference>